<keyword evidence="2" id="KW-1185">Reference proteome</keyword>
<accession>A0A1H8K6G0</accession>
<dbReference type="AlphaFoldDB" id="A0A1H8K6G0"/>
<evidence type="ECO:0000313" key="1">
    <source>
        <dbReference type="EMBL" id="SEN88572.1"/>
    </source>
</evidence>
<dbReference type="OrthoDB" id="7841959at2"/>
<reference evidence="2" key="1">
    <citation type="submission" date="2016-10" db="EMBL/GenBank/DDBJ databases">
        <authorList>
            <person name="Varghese N."/>
            <person name="Submissions S."/>
        </authorList>
    </citation>
    <scope>NUCLEOTIDE SEQUENCE [LARGE SCALE GENOMIC DNA]</scope>
    <source>
        <strain evidence="2">DSM 26893</strain>
    </source>
</reference>
<gene>
    <name evidence="1" type="ORF">SAMN04488011_107122</name>
</gene>
<sequence length="171" mass="18164">MYRRSFLALASAATLSACVPGPRANPLSRAEARNLRFNDITVNTGGTAYLTNAAGEYRNQLAPTLEAELRQEFSDRIGADGTAQIIVDISRLNLADSFRTATGGDQSRLTGSVRIVTGGATVASYPLDVTAGEAAETRTGVLIGAAINSRARFFRRLTDSFAAETYQLVTA</sequence>
<dbReference type="Proteomes" id="UP000199372">
    <property type="component" value="Unassembled WGS sequence"/>
</dbReference>
<dbReference type="EMBL" id="FOCM01000007">
    <property type="protein sequence ID" value="SEN88572.1"/>
    <property type="molecule type" value="Genomic_DNA"/>
</dbReference>
<protein>
    <recommendedName>
        <fullName evidence="3">LPS-assembly lipoprotein</fullName>
    </recommendedName>
</protein>
<dbReference type="RefSeq" id="WP_091846235.1">
    <property type="nucleotide sequence ID" value="NZ_FOCM01000007.1"/>
</dbReference>
<organism evidence="1 2">
    <name type="scientific">Palleronia pelagia</name>
    <dbReference type="NCBI Taxonomy" id="387096"/>
    <lineage>
        <taxon>Bacteria</taxon>
        <taxon>Pseudomonadati</taxon>
        <taxon>Pseudomonadota</taxon>
        <taxon>Alphaproteobacteria</taxon>
        <taxon>Rhodobacterales</taxon>
        <taxon>Roseobacteraceae</taxon>
        <taxon>Palleronia</taxon>
    </lineage>
</organism>
<dbReference type="InterPro" id="IPR006311">
    <property type="entry name" value="TAT_signal"/>
</dbReference>
<proteinExistence type="predicted"/>
<dbReference type="PROSITE" id="PS51318">
    <property type="entry name" value="TAT"/>
    <property type="match status" value="1"/>
</dbReference>
<evidence type="ECO:0000313" key="2">
    <source>
        <dbReference type="Proteomes" id="UP000199372"/>
    </source>
</evidence>
<name>A0A1H8K6G0_9RHOB</name>
<dbReference type="PROSITE" id="PS51257">
    <property type="entry name" value="PROKAR_LIPOPROTEIN"/>
    <property type="match status" value="1"/>
</dbReference>
<evidence type="ECO:0008006" key="3">
    <source>
        <dbReference type="Google" id="ProtNLM"/>
    </source>
</evidence>